<dbReference type="PANTHER" id="PTHR37718">
    <property type="entry name" value="BNAC03G61340D PROTEIN"/>
    <property type="match status" value="1"/>
</dbReference>
<dbReference type="Proteomes" id="UP000298416">
    <property type="component" value="Unassembled WGS sequence"/>
</dbReference>
<organism evidence="2">
    <name type="scientific">Salvia splendens</name>
    <name type="common">Scarlet sage</name>
    <dbReference type="NCBI Taxonomy" id="180675"/>
    <lineage>
        <taxon>Eukaryota</taxon>
        <taxon>Viridiplantae</taxon>
        <taxon>Streptophyta</taxon>
        <taxon>Embryophyta</taxon>
        <taxon>Tracheophyta</taxon>
        <taxon>Spermatophyta</taxon>
        <taxon>Magnoliopsida</taxon>
        <taxon>eudicotyledons</taxon>
        <taxon>Gunneridae</taxon>
        <taxon>Pentapetalae</taxon>
        <taxon>asterids</taxon>
        <taxon>lamiids</taxon>
        <taxon>Lamiales</taxon>
        <taxon>Lamiaceae</taxon>
        <taxon>Nepetoideae</taxon>
        <taxon>Mentheae</taxon>
        <taxon>Salviinae</taxon>
        <taxon>Salvia</taxon>
        <taxon>Salvia subgen. Calosphace</taxon>
        <taxon>core Calosphace</taxon>
    </lineage>
</organism>
<evidence type="ECO:0000313" key="2">
    <source>
        <dbReference type="EMBL" id="KAG6392506.1"/>
    </source>
</evidence>
<feature type="region of interest" description="Disordered" evidence="1">
    <location>
        <begin position="138"/>
        <end position="164"/>
    </location>
</feature>
<evidence type="ECO:0000313" key="3">
    <source>
        <dbReference type="Proteomes" id="UP000298416"/>
    </source>
</evidence>
<dbReference type="PANTHER" id="PTHR37718:SF2">
    <property type="entry name" value="OS03G0205150 PROTEIN"/>
    <property type="match status" value="1"/>
</dbReference>
<name>A0A8X8WEE7_SALSN</name>
<dbReference type="AlphaFoldDB" id="A0A8X8WEE7"/>
<sequence length="164" mass="18891">MQWEFSSSGACVLNLYINMDPKHSGNVLKHLEKQKELLMEVYRSMSHELRGMQVEEEMIMRKYYEFMTAQEKLDVPVSSDFCIMYNVGFRIAFIAYGTEFVLENLVWTITAHLYSHQRKMVSALLTGKMAFLQKTSADVKENDNENEEPSEAGALVVASKEEQS</sequence>
<evidence type="ECO:0000256" key="1">
    <source>
        <dbReference type="SAM" id="MobiDB-lite"/>
    </source>
</evidence>
<accession>A0A8X8WEE7</accession>
<dbReference type="EMBL" id="PNBA02000018">
    <property type="protein sequence ID" value="KAG6392506.1"/>
    <property type="molecule type" value="Genomic_DNA"/>
</dbReference>
<protein>
    <submittedName>
        <fullName evidence="2">Uncharacterized protein</fullName>
    </submittedName>
</protein>
<proteinExistence type="predicted"/>
<gene>
    <name evidence="2" type="ORF">SASPL_146728</name>
</gene>
<reference evidence="2" key="1">
    <citation type="submission" date="2018-01" db="EMBL/GenBank/DDBJ databases">
        <authorList>
            <person name="Mao J.F."/>
        </authorList>
    </citation>
    <scope>NUCLEOTIDE SEQUENCE</scope>
    <source>
        <strain evidence="2">Huo1</strain>
        <tissue evidence="2">Leaf</tissue>
    </source>
</reference>
<reference evidence="2" key="2">
    <citation type="submission" date="2020-08" db="EMBL/GenBank/DDBJ databases">
        <title>Plant Genome Project.</title>
        <authorList>
            <person name="Zhang R.-G."/>
        </authorList>
    </citation>
    <scope>NUCLEOTIDE SEQUENCE</scope>
    <source>
        <strain evidence="2">Huo1</strain>
        <tissue evidence="2">Leaf</tissue>
    </source>
</reference>
<keyword evidence="3" id="KW-1185">Reference proteome</keyword>
<comment type="caution">
    <text evidence="2">The sequence shown here is derived from an EMBL/GenBank/DDBJ whole genome shotgun (WGS) entry which is preliminary data.</text>
</comment>